<gene>
    <name evidence="8" type="ORF">G3570_14660</name>
</gene>
<dbReference type="EMBL" id="JAALLT010000004">
    <property type="protein sequence ID" value="NGP77887.1"/>
    <property type="molecule type" value="Genomic_DNA"/>
</dbReference>
<dbReference type="Gene3D" id="1.25.40.390">
    <property type="match status" value="1"/>
</dbReference>
<evidence type="ECO:0000313" key="8">
    <source>
        <dbReference type="EMBL" id="NGP77887.1"/>
    </source>
</evidence>
<keyword evidence="5" id="KW-0998">Cell outer membrane</keyword>
<proteinExistence type="inferred from homology"/>
<dbReference type="InterPro" id="IPR012944">
    <property type="entry name" value="SusD_RagB_dom"/>
</dbReference>
<evidence type="ECO:0000256" key="1">
    <source>
        <dbReference type="ARBA" id="ARBA00004442"/>
    </source>
</evidence>
<evidence type="ECO:0000256" key="2">
    <source>
        <dbReference type="ARBA" id="ARBA00006275"/>
    </source>
</evidence>
<reference evidence="8 9" key="1">
    <citation type="submission" date="2020-02" db="EMBL/GenBank/DDBJ databases">
        <title>Balneolaceae bacterium YR4-1, complete genome.</title>
        <authorList>
            <person name="Li Y."/>
            <person name="Wu S."/>
        </authorList>
    </citation>
    <scope>NUCLEOTIDE SEQUENCE [LARGE SCALE GENOMIC DNA]</scope>
    <source>
        <strain evidence="8 9">YR4-1</strain>
    </source>
</reference>
<feature type="chain" id="PRO_5026904212" evidence="6">
    <location>
        <begin position="21"/>
        <end position="438"/>
    </location>
</feature>
<dbReference type="RefSeq" id="WP_165143582.1">
    <property type="nucleotide sequence ID" value="NZ_JAALLT010000004.1"/>
</dbReference>
<keyword evidence="9" id="KW-1185">Reference proteome</keyword>
<feature type="domain" description="RagB/SusD" evidence="7">
    <location>
        <begin position="337"/>
        <end position="414"/>
    </location>
</feature>
<comment type="subcellular location">
    <subcellularLocation>
        <location evidence="1">Cell outer membrane</location>
    </subcellularLocation>
</comment>
<organism evidence="8 9">
    <name type="scientific">Halalkalibaculum roseum</name>
    <dbReference type="NCBI Taxonomy" id="2709311"/>
    <lineage>
        <taxon>Bacteria</taxon>
        <taxon>Pseudomonadati</taxon>
        <taxon>Balneolota</taxon>
        <taxon>Balneolia</taxon>
        <taxon>Balneolales</taxon>
        <taxon>Balneolaceae</taxon>
        <taxon>Halalkalibaculum</taxon>
    </lineage>
</organism>
<dbReference type="Pfam" id="PF07980">
    <property type="entry name" value="SusD_RagB"/>
    <property type="match status" value="1"/>
</dbReference>
<evidence type="ECO:0000256" key="3">
    <source>
        <dbReference type="ARBA" id="ARBA00022729"/>
    </source>
</evidence>
<protein>
    <submittedName>
        <fullName evidence="8">RagB/SusD family nutrient uptake outer membrane protein</fullName>
    </submittedName>
</protein>
<evidence type="ECO:0000256" key="4">
    <source>
        <dbReference type="ARBA" id="ARBA00023136"/>
    </source>
</evidence>
<evidence type="ECO:0000259" key="7">
    <source>
        <dbReference type="Pfam" id="PF07980"/>
    </source>
</evidence>
<dbReference type="GO" id="GO:0009279">
    <property type="term" value="C:cell outer membrane"/>
    <property type="evidence" value="ECO:0007669"/>
    <property type="project" value="UniProtKB-SubCell"/>
</dbReference>
<dbReference type="Proteomes" id="UP000473278">
    <property type="component" value="Unassembled WGS sequence"/>
</dbReference>
<name>A0A6M1T506_9BACT</name>
<keyword evidence="3 6" id="KW-0732">Signal</keyword>
<evidence type="ECO:0000256" key="6">
    <source>
        <dbReference type="SAM" id="SignalP"/>
    </source>
</evidence>
<dbReference type="PROSITE" id="PS51257">
    <property type="entry name" value="PROKAR_LIPOPROTEIN"/>
    <property type="match status" value="1"/>
</dbReference>
<evidence type="ECO:0000313" key="9">
    <source>
        <dbReference type="Proteomes" id="UP000473278"/>
    </source>
</evidence>
<accession>A0A6M1T506</accession>
<evidence type="ECO:0000256" key="5">
    <source>
        <dbReference type="ARBA" id="ARBA00023237"/>
    </source>
</evidence>
<dbReference type="InterPro" id="IPR011990">
    <property type="entry name" value="TPR-like_helical_dom_sf"/>
</dbReference>
<dbReference type="SUPFAM" id="SSF48452">
    <property type="entry name" value="TPR-like"/>
    <property type="match status" value="1"/>
</dbReference>
<comment type="similarity">
    <text evidence="2">Belongs to the SusD family.</text>
</comment>
<sequence>MKHITRSFLAFVIIAGTMLAGCNLLDVNNPNSLVEDDINQPVTAEFLTNGSEATVADGVSGFLAVYSVASDELNWVGSFDAWQDIMIGNFNDPTNQFVDQEYPTVSRARWWADDVIQRLNEFDSEGLLSDRTQLSRAYLYGAIIYVTIADMFDNFVFTDRAEGGPPIGEENMVNLYTTAVEYVDQGLSVSGISTELEAALLGMRARANYSRAMWSKMNPSVNTADPLINDSEAVADAQAALAVMGADYKYQLTFSPSTLNNYVAQQTNQRIELVVNPSVYIVADDAGRRVKNIQYADSTVQLQDPIDNIPDPVLYNSLVEFITAIEYAPITVVSAREMHLILAEAAAAGNGSVDFNTQINAIRSLNDLTDYSGQITQLEMLQHTRQVNLFLQGRRLHDMYRFDTSSPQWETNSTAESTPGTFFPISITECRANPDVSC</sequence>
<dbReference type="AlphaFoldDB" id="A0A6M1T506"/>
<keyword evidence="4" id="KW-0472">Membrane</keyword>
<feature type="signal peptide" evidence="6">
    <location>
        <begin position="1"/>
        <end position="20"/>
    </location>
</feature>
<comment type="caution">
    <text evidence="8">The sequence shown here is derived from an EMBL/GenBank/DDBJ whole genome shotgun (WGS) entry which is preliminary data.</text>
</comment>